<protein>
    <recommendedName>
        <fullName evidence="4">Transcription factor domain-containing protein</fullName>
    </recommendedName>
</protein>
<accession>A0A2T3Z0G4</accession>
<name>A0A2T3Z0G4_TRIA4</name>
<dbReference type="InterPro" id="IPR021858">
    <property type="entry name" value="Fun_TF"/>
</dbReference>
<keyword evidence="1" id="KW-0539">Nucleus</keyword>
<dbReference type="AlphaFoldDB" id="A0A2T3Z0G4"/>
<evidence type="ECO:0000313" key="3">
    <source>
        <dbReference type="Proteomes" id="UP000240493"/>
    </source>
</evidence>
<dbReference type="InterPro" id="IPR053178">
    <property type="entry name" value="Osmoadaptation_assoc"/>
</dbReference>
<proteinExistence type="predicted"/>
<dbReference type="EMBL" id="KZ679266">
    <property type="protein sequence ID" value="PTB38293.1"/>
    <property type="molecule type" value="Genomic_DNA"/>
</dbReference>
<dbReference type="OrthoDB" id="5126878at2759"/>
<sequence>MVGVGGRSRGCKTCRRARVKCGFNPFPVFIDGLSLTEIQADNTTQAGSGKEISLVQAPSLDEDNVFTTHLITSLFTVFQESNKAPSHNIISPWLMSSILPSNHNQAPQLAVRACAAAYFGKIHRRCSAVERGTVLYTQALRQLQKKLFDSEQVLRTDTLSATFLLALFEMITSKDMNGWSSHFLGIGHLIKFRGPQLHRNGSGKELFITTRPSIALFERLYNWRVKWEQDFSHTYFNVRLDILKELNVFEFDFYPFPTAIFFTEHDRVTEICLYNAMLLVLHQMCRHIPTSMRPTLASYENVSSWTHPSILLAPGNGSVEDIIGEFCKLTIVDLML</sequence>
<dbReference type="Proteomes" id="UP000240493">
    <property type="component" value="Unassembled WGS sequence"/>
</dbReference>
<evidence type="ECO:0000256" key="1">
    <source>
        <dbReference type="ARBA" id="ARBA00023242"/>
    </source>
</evidence>
<dbReference type="PANTHER" id="PTHR38111:SF9">
    <property type="entry name" value="ZN(2)-C6 FUNGAL-TYPE DOMAIN-CONTAINING PROTEIN"/>
    <property type="match status" value="1"/>
</dbReference>
<evidence type="ECO:0000313" key="2">
    <source>
        <dbReference type="EMBL" id="PTB38293.1"/>
    </source>
</evidence>
<dbReference type="Pfam" id="PF11951">
    <property type="entry name" value="Fungal_trans_2"/>
    <property type="match status" value="1"/>
</dbReference>
<gene>
    <name evidence="2" type="ORF">M441DRAFT_82465</name>
</gene>
<keyword evidence="3" id="KW-1185">Reference proteome</keyword>
<evidence type="ECO:0008006" key="4">
    <source>
        <dbReference type="Google" id="ProtNLM"/>
    </source>
</evidence>
<dbReference type="PANTHER" id="PTHR38111">
    <property type="entry name" value="ZN(2)-C6 FUNGAL-TYPE DOMAIN-CONTAINING PROTEIN-RELATED"/>
    <property type="match status" value="1"/>
</dbReference>
<reference evidence="2 3" key="1">
    <citation type="submission" date="2016-07" db="EMBL/GenBank/DDBJ databases">
        <title>Multiple horizontal gene transfer events from other fungi enriched the ability of initially mycotrophic Trichoderma (Ascomycota) to feed on dead plant biomass.</title>
        <authorList>
            <consortium name="DOE Joint Genome Institute"/>
            <person name="Aerts A."/>
            <person name="Atanasova L."/>
            <person name="Chenthamara K."/>
            <person name="Zhang J."/>
            <person name="Grujic M."/>
            <person name="Henrissat B."/>
            <person name="Kuo A."/>
            <person name="Salamov A."/>
            <person name="Lipzen A."/>
            <person name="Labutti K."/>
            <person name="Barry K."/>
            <person name="Miao Y."/>
            <person name="Rahimi M.J."/>
            <person name="Shen Q."/>
            <person name="Grigoriev I.V."/>
            <person name="Kubicek C.P."/>
            <person name="Druzhinina I.S."/>
        </authorList>
    </citation>
    <scope>NUCLEOTIDE SEQUENCE [LARGE SCALE GENOMIC DNA]</scope>
    <source>
        <strain evidence="2 3">CBS 433.97</strain>
    </source>
</reference>
<organism evidence="2 3">
    <name type="scientific">Trichoderma asperellum (strain ATCC 204424 / CBS 433.97 / NBRC 101777)</name>
    <dbReference type="NCBI Taxonomy" id="1042311"/>
    <lineage>
        <taxon>Eukaryota</taxon>
        <taxon>Fungi</taxon>
        <taxon>Dikarya</taxon>
        <taxon>Ascomycota</taxon>
        <taxon>Pezizomycotina</taxon>
        <taxon>Sordariomycetes</taxon>
        <taxon>Hypocreomycetidae</taxon>
        <taxon>Hypocreales</taxon>
        <taxon>Hypocreaceae</taxon>
        <taxon>Trichoderma</taxon>
    </lineage>
</organism>